<dbReference type="InterPro" id="IPR000073">
    <property type="entry name" value="AB_hydrolase_1"/>
</dbReference>
<feature type="domain" description="AB hydrolase-1" evidence="1">
    <location>
        <begin position="5"/>
        <end position="246"/>
    </location>
</feature>
<dbReference type="PANTHER" id="PTHR43194">
    <property type="entry name" value="HYDROLASE ALPHA/BETA FOLD FAMILY"/>
    <property type="match status" value="1"/>
</dbReference>
<dbReference type="SUPFAM" id="SSF53474">
    <property type="entry name" value="alpha/beta-Hydrolases"/>
    <property type="match status" value="1"/>
</dbReference>
<proteinExistence type="predicted"/>
<dbReference type="Gene3D" id="3.40.50.1820">
    <property type="entry name" value="alpha/beta hydrolase"/>
    <property type="match status" value="1"/>
</dbReference>
<reference evidence="2 3" key="1">
    <citation type="submission" date="2017-08" db="EMBL/GenBank/DDBJ databases">
        <title>Infants hospitalized years apart are colonized by the same room-sourced microbial strains.</title>
        <authorList>
            <person name="Brooks B."/>
            <person name="Olm M.R."/>
            <person name="Firek B.A."/>
            <person name="Baker R."/>
            <person name="Thomas B.C."/>
            <person name="Morowitz M.J."/>
            <person name="Banfield J.F."/>
        </authorList>
    </citation>
    <scope>NUCLEOTIDE SEQUENCE [LARGE SCALE GENOMIC DNA]</scope>
    <source>
        <strain evidence="2">S2_005_002_R2_33</strain>
    </source>
</reference>
<accession>A0A2W5QPC3</accession>
<protein>
    <submittedName>
        <fullName evidence="2">Alpha/beta hydrolase</fullName>
    </submittedName>
</protein>
<gene>
    <name evidence="2" type="ORF">DI555_16900</name>
</gene>
<dbReference type="Pfam" id="PF12697">
    <property type="entry name" value="Abhydrolase_6"/>
    <property type="match status" value="1"/>
</dbReference>
<evidence type="ECO:0000259" key="1">
    <source>
        <dbReference type="Pfam" id="PF12697"/>
    </source>
</evidence>
<dbReference type="EMBL" id="QFPX01000016">
    <property type="protein sequence ID" value="PZQ53320.1"/>
    <property type="molecule type" value="Genomic_DNA"/>
</dbReference>
<dbReference type="InterPro" id="IPR029058">
    <property type="entry name" value="AB_hydrolase_fold"/>
</dbReference>
<sequence>MSKTIVLIHGAWLNARSWEHVKARYEARGHNVIAPDWPLDEGDPAALRARPHPELGALGQRRIVDHYAAIVRALPEAPILIGHSLGGVFVQHLLDRGLGAAGVAIDPAPTPGVPIFPHALISALPVFLDPFSRGKAKQMSRRFFARRFAQTLSPAEAETAYDRYVVPTPGRVYWDGIVKPMKIDWANPARPPLLLIGGGRDLIADAAMTRAIHRKQRRAPARTDYLEFPDRSHWTLLEPGWEKVADAAIEWAESL</sequence>
<evidence type="ECO:0000313" key="3">
    <source>
        <dbReference type="Proteomes" id="UP000249082"/>
    </source>
</evidence>
<dbReference type="PANTHER" id="PTHR43194:SF2">
    <property type="entry name" value="PEROXISOMAL MEMBRANE PROTEIN LPX1"/>
    <property type="match status" value="1"/>
</dbReference>
<organism evidence="2 3">
    <name type="scientific">Novosphingobium pentaromativorans</name>
    <dbReference type="NCBI Taxonomy" id="205844"/>
    <lineage>
        <taxon>Bacteria</taxon>
        <taxon>Pseudomonadati</taxon>
        <taxon>Pseudomonadota</taxon>
        <taxon>Alphaproteobacteria</taxon>
        <taxon>Sphingomonadales</taxon>
        <taxon>Sphingomonadaceae</taxon>
        <taxon>Novosphingobium</taxon>
    </lineage>
</organism>
<evidence type="ECO:0000313" key="2">
    <source>
        <dbReference type="EMBL" id="PZQ53320.1"/>
    </source>
</evidence>
<dbReference type="AlphaFoldDB" id="A0A2W5QPC3"/>
<dbReference type="GO" id="GO:0016787">
    <property type="term" value="F:hydrolase activity"/>
    <property type="evidence" value="ECO:0007669"/>
    <property type="project" value="UniProtKB-KW"/>
</dbReference>
<name>A0A2W5QPC3_9SPHN</name>
<dbReference type="InterPro" id="IPR050228">
    <property type="entry name" value="Carboxylesterase_BioH"/>
</dbReference>
<comment type="caution">
    <text evidence="2">The sequence shown here is derived from an EMBL/GenBank/DDBJ whole genome shotgun (WGS) entry which is preliminary data.</text>
</comment>
<keyword evidence="2" id="KW-0378">Hydrolase</keyword>
<dbReference type="Proteomes" id="UP000249082">
    <property type="component" value="Unassembled WGS sequence"/>
</dbReference>